<evidence type="ECO:0008006" key="4">
    <source>
        <dbReference type="Google" id="ProtNLM"/>
    </source>
</evidence>
<keyword evidence="1" id="KW-1133">Transmembrane helix</keyword>
<proteinExistence type="predicted"/>
<organism evidence="2 3">
    <name type="scientific">Microlunatus ginsengisoli</name>
    <dbReference type="NCBI Taxonomy" id="363863"/>
    <lineage>
        <taxon>Bacteria</taxon>
        <taxon>Bacillati</taxon>
        <taxon>Actinomycetota</taxon>
        <taxon>Actinomycetes</taxon>
        <taxon>Propionibacteriales</taxon>
        <taxon>Propionibacteriaceae</taxon>
        <taxon>Microlunatus</taxon>
    </lineage>
</organism>
<feature type="transmembrane region" description="Helical" evidence="1">
    <location>
        <begin position="27"/>
        <end position="47"/>
    </location>
</feature>
<feature type="transmembrane region" description="Helical" evidence="1">
    <location>
        <begin position="200"/>
        <end position="218"/>
    </location>
</feature>
<gene>
    <name evidence="2" type="ORF">GCM10022236_42570</name>
</gene>
<accession>A0ABP7ALE6</accession>
<reference evidence="3" key="1">
    <citation type="journal article" date="2019" name="Int. J. Syst. Evol. Microbiol.">
        <title>The Global Catalogue of Microorganisms (GCM) 10K type strain sequencing project: providing services to taxonomists for standard genome sequencing and annotation.</title>
        <authorList>
            <consortium name="The Broad Institute Genomics Platform"/>
            <consortium name="The Broad Institute Genome Sequencing Center for Infectious Disease"/>
            <person name="Wu L."/>
            <person name="Ma J."/>
        </authorList>
    </citation>
    <scope>NUCLEOTIDE SEQUENCE [LARGE SCALE GENOMIC DNA]</scope>
    <source>
        <strain evidence="3">JCM 16929</strain>
    </source>
</reference>
<protein>
    <recommendedName>
        <fullName evidence="4">DUF4386 family protein</fullName>
    </recommendedName>
</protein>
<feature type="transmembrane region" description="Helical" evidence="1">
    <location>
        <begin position="63"/>
        <end position="86"/>
    </location>
</feature>
<keyword evidence="3" id="KW-1185">Reference proteome</keyword>
<evidence type="ECO:0000313" key="2">
    <source>
        <dbReference type="EMBL" id="GAA3635423.1"/>
    </source>
</evidence>
<evidence type="ECO:0000256" key="1">
    <source>
        <dbReference type="SAM" id="Phobius"/>
    </source>
</evidence>
<keyword evidence="1" id="KW-0812">Transmembrane</keyword>
<dbReference type="Proteomes" id="UP001501490">
    <property type="component" value="Unassembled WGS sequence"/>
</dbReference>
<keyword evidence="1" id="KW-0472">Membrane</keyword>
<feature type="transmembrane region" description="Helical" evidence="1">
    <location>
        <begin position="93"/>
        <end position="113"/>
    </location>
</feature>
<dbReference type="EMBL" id="BAABAB010000036">
    <property type="protein sequence ID" value="GAA3635423.1"/>
    <property type="molecule type" value="Genomic_DNA"/>
</dbReference>
<evidence type="ECO:0000313" key="3">
    <source>
        <dbReference type="Proteomes" id="UP001501490"/>
    </source>
</evidence>
<name>A0ABP7ALE6_9ACTN</name>
<feature type="transmembrane region" description="Helical" evidence="1">
    <location>
        <begin position="146"/>
        <end position="167"/>
    </location>
</feature>
<comment type="caution">
    <text evidence="2">The sequence shown here is derived from an EMBL/GenBank/DDBJ whole genome shotgun (WGS) entry which is preliminary data.</text>
</comment>
<sequence length="222" mass="23314">MIMTNSQMTTHADPASRPDTAPRWLRLFGAALMPIGPAVVAIIRLIYPPDAATALHQPQTMEAVLWLGFVATFTLIPGAYAALTLLRRPTPRLWIWTGAFLLPGYLAMMTLGFGDTLWAAAPAAGLDVDQAESLSRAAEAAGPGSITLLIFVLGHVVGATLLGVAALRGRLIPVASALAMIISQPLHVVAVITAAPVLDLVAWGLTATSMGFLAIRYVRAGD</sequence>
<feature type="transmembrane region" description="Helical" evidence="1">
    <location>
        <begin position="174"/>
        <end position="194"/>
    </location>
</feature>